<dbReference type="HOGENOM" id="CLU_052496_0_0_6"/>
<dbReference type="NCBIfam" id="NF006947">
    <property type="entry name" value="PRK09429.1"/>
    <property type="match status" value="1"/>
</dbReference>
<keyword evidence="8" id="KW-1015">Disulfide bond</keyword>
<dbReference type="GO" id="GO:0006508">
    <property type="term" value="P:proteolysis"/>
    <property type="evidence" value="ECO:0007669"/>
    <property type="project" value="UniProtKB-KW"/>
</dbReference>
<dbReference type="GO" id="GO:0008237">
    <property type="term" value="F:metallopeptidase activity"/>
    <property type="evidence" value="ECO:0007669"/>
    <property type="project" value="UniProtKB-KW"/>
</dbReference>
<dbReference type="eggNOG" id="COG3770">
    <property type="taxonomic scope" value="Bacteria"/>
</dbReference>
<keyword evidence="6" id="KW-0862">Zinc</keyword>
<dbReference type="Pfam" id="PF03411">
    <property type="entry name" value="Peptidase_M74"/>
    <property type="match status" value="1"/>
</dbReference>
<proteinExistence type="predicted"/>
<dbReference type="AlphaFoldDB" id="B8CUQ4"/>
<keyword evidence="3" id="KW-0732">Signal</keyword>
<keyword evidence="11" id="KW-1185">Reference proteome</keyword>
<organism evidence="10 11">
    <name type="scientific">Shewanella piezotolerans (strain WP3 / JCM 13877)</name>
    <dbReference type="NCBI Taxonomy" id="225849"/>
    <lineage>
        <taxon>Bacteria</taxon>
        <taxon>Pseudomonadati</taxon>
        <taxon>Pseudomonadota</taxon>
        <taxon>Gammaproteobacteria</taxon>
        <taxon>Alteromonadales</taxon>
        <taxon>Shewanellaceae</taxon>
        <taxon>Shewanella</taxon>
    </lineage>
</organism>
<dbReference type="Proteomes" id="UP000000753">
    <property type="component" value="Chromosome"/>
</dbReference>
<dbReference type="GO" id="GO:0046872">
    <property type="term" value="F:metal ion binding"/>
    <property type="evidence" value="ECO:0007669"/>
    <property type="project" value="UniProtKB-KW"/>
</dbReference>
<feature type="disulfide bond" evidence="8">
    <location>
        <begin position="227"/>
        <end position="234"/>
    </location>
</feature>
<dbReference type="GO" id="GO:0004252">
    <property type="term" value="F:serine-type endopeptidase activity"/>
    <property type="evidence" value="ECO:0007669"/>
    <property type="project" value="InterPro"/>
</dbReference>
<keyword evidence="7" id="KW-0482">Metalloprotease</keyword>
<keyword evidence="5" id="KW-0378">Hydrolase</keyword>
<evidence type="ECO:0000256" key="8">
    <source>
        <dbReference type="PIRSR" id="PIRSR018455-2"/>
    </source>
</evidence>
<protein>
    <submittedName>
        <fullName evidence="10">Penicillin-insensitive mureinendopeptidase, putative</fullName>
    </submittedName>
</protein>
<feature type="region of interest" description="Disordered" evidence="9">
    <location>
        <begin position="260"/>
        <end position="289"/>
    </location>
</feature>
<evidence type="ECO:0000256" key="4">
    <source>
        <dbReference type="ARBA" id="ARBA00022764"/>
    </source>
</evidence>
<sequence length="289" mass="32926">MRFKRVNRYSLYYGLQWLSAALLLFSSITFANPWEQVNSPFDGVAAAVGSYANGCLAGGKALPSSGPGFEVIRPERRRYFGHPTLISFIEDYSSHFRQYSKSNLLIADMSMPRGGNFTHGHSSHQIGLDVDIWFKLAEQALTVMQLAQPEPFDIVHTKQFRLDSKLWQAQHTRMVQLAAEDSRVARIFISPVIKQHLCDMDLANDAWLNKVRPWWGHTYHMHVRLHCPEDDVDCIEQAPIPKGNGCNELSWWKQQYTQPKLKPKTKAADKAIKKKSKAKPKQCAQLLSS</sequence>
<dbReference type="STRING" id="225849.swp_4606"/>
<evidence type="ECO:0000313" key="11">
    <source>
        <dbReference type="Proteomes" id="UP000000753"/>
    </source>
</evidence>
<dbReference type="PIRSF" id="PIRSF018455">
    <property type="entry name" value="MepA"/>
    <property type="match status" value="1"/>
</dbReference>
<feature type="disulfide bond" evidence="8">
    <location>
        <begin position="198"/>
        <end position="246"/>
    </location>
</feature>
<evidence type="ECO:0000256" key="1">
    <source>
        <dbReference type="ARBA" id="ARBA00022670"/>
    </source>
</evidence>
<dbReference type="KEGG" id="swp:swp_4606"/>
<keyword evidence="4" id="KW-0574">Periplasm</keyword>
<keyword evidence="1" id="KW-0645">Protease</keyword>
<name>B8CUQ4_SHEPW</name>
<reference evidence="10 11" key="1">
    <citation type="journal article" date="2008" name="PLoS ONE">
        <title>Environmental adaptation: genomic analysis of the piezotolerant and psychrotolerant deep-sea iron reducing bacterium Shewanella piezotolerans WP3.</title>
        <authorList>
            <person name="Wang F."/>
            <person name="Wang J."/>
            <person name="Jian H."/>
            <person name="Zhang B."/>
            <person name="Li S."/>
            <person name="Wang F."/>
            <person name="Zeng X."/>
            <person name="Gao L."/>
            <person name="Bartlett D.H."/>
            <person name="Yu J."/>
            <person name="Hu S."/>
            <person name="Xiao X."/>
        </authorList>
    </citation>
    <scope>NUCLEOTIDE SEQUENCE [LARGE SCALE GENOMIC DNA]</scope>
    <source>
        <strain evidence="11">WP3 / JCM 13877</strain>
    </source>
</reference>
<gene>
    <name evidence="10" type="ordered locus">swp_4606</name>
</gene>
<dbReference type="Gene3D" id="3.30.1380.10">
    <property type="match status" value="1"/>
</dbReference>
<evidence type="ECO:0000256" key="9">
    <source>
        <dbReference type="SAM" id="MobiDB-lite"/>
    </source>
</evidence>
<evidence type="ECO:0000256" key="5">
    <source>
        <dbReference type="ARBA" id="ARBA00022801"/>
    </source>
</evidence>
<evidence type="ECO:0000256" key="3">
    <source>
        <dbReference type="ARBA" id="ARBA00022729"/>
    </source>
</evidence>
<evidence type="ECO:0000256" key="2">
    <source>
        <dbReference type="ARBA" id="ARBA00022723"/>
    </source>
</evidence>
<evidence type="ECO:0000256" key="6">
    <source>
        <dbReference type="ARBA" id="ARBA00022833"/>
    </source>
</evidence>
<feature type="disulfide bond" evidence="8">
    <location>
        <begin position="55"/>
        <end position="283"/>
    </location>
</feature>
<dbReference type="SUPFAM" id="SSF55166">
    <property type="entry name" value="Hedgehog/DD-peptidase"/>
    <property type="match status" value="1"/>
</dbReference>
<dbReference type="InterPro" id="IPR005073">
    <property type="entry name" value="Peptidase_M74"/>
</dbReference>
<dbReference type="EMBL" id="CP000472">
    <property type="protein sequence ID" value="ACJ31246.1"/>
    <property type="molecule type" value="Genomic_DNA"/>
</dbReference>
<accession>B8CUQ4</accession>
<evidence type="ECO:0000256" key="7">
    <source>
        <dbReference type="ARBA" id="ARBA00023049"/>
    </source>
</evidence>
<keyword evidence="2" id="KW-0479">Metal-binding</keyword>
<dbReference type="InterPro" id="IPR009045">
    <property type="entry name" value="Zn_M74/Hedgehog-like"/>
</dbReference>
<dbReference type="GO" id="GO:0030288">
    <property type="term" value="C:outer membrane-bounded periplasmic space"/>
    <property type="evidence" value="ECO:0007669"/>
    <property type="project" value="InterPro"/>
</dbReference>
<evidence type="ECO:0000313" key="10">
    <source>
        <dbReference type="EMBL" id="ACJ31246.1"/>
    </source>
</evidence>